<dbReference type="InterPro" id="IPR012910">
    <property type="entry name" value="Plug_dom"/>
</dbReference>
<evidence type="ECO:0000313" key="7">
    <source>
        <dbReference type="Proteomes" id="UP000887577"/>
    </source>
</evidence>
<dbReference type="Proteomes" id="UP000887577">
    <property type="component" value="Unplaced"/>
</dbReference>
<dbReference type="GO" id="GO:0015344">
    <property type="term" value="F:siderophore uptake transmembrane transporter activity"/>
    <property type="evidence" value="ECO:0007669"/>
    <property type="project" value="TreeGrafter"/>
</dbReference>
<dbReference type="PANTHER" id="PTHR32552:SF82">
    <property type="entry name" value="FCUA PROTEIN"/>
    <property type="match status" value="1"/>
</dbReference>
<keyword evidence="7" id="KW-1185">Reference proteome</keyword>
<dbReference type="InterPro" id="IPR037066">
    <property type="entry name" value="Plug_dom_sf"/>
</dbReference>
<keyword evidence="3" id="KW-0812">Transmembrane</keyword>
<feature type="domain" description="TonB-dependent receptor plug" evidence="6">
    <location>
        <begin position="1"/>
        <end position="88"/>
    </location>
</feature>
<dbReference type="Gene3D" id="2.170.130.10">
    <property type="entry name" value="TonB-dependent receptor, plug domain"/>
    <property type="match status" value="1"/>
</dbReference>
<dbReference type="Gene3D" id="2.40.170.20">
    <property type="entry name" value="TonB-dependent receptor, beta-barrel domain"/>
    <property type="match status" value="1"/>
</dbReference>
<proteinExistence type="predicted"/>
<keyword evidence="5" id="KW-0998">Cell outer membrane</keyword>
<evidence type="ECO:0000256" key="3">
    <source>
        <dbReference type="ARBA" id="ARBA00022692"/>
    </source>
</evidence>
<accession>A0A914ZB29</accession>
<dbReference type="Pfam" id="PF07715">
    <property type="entry name" value="Plug"/>
    <property type="match status" value="1"/>
</dbReference>
<dbReference type="SUPFAM" id="SSF56935">
    <property type="entry name" value="Porins"/>
    <property type="match status" value="1"/>
</dbReference>
<evidence type="ECO:0000256" key="1">
    <source>
        <dbReference type="ARBA" id="ARBA00004571"/>
    </source>
</evidence>
<organism evidence="7 8">
    <name type="scientific">Panagrolaimus superbus</name>
    <dbReference type="NCBI Taxonomy" id="310955"/>
    <lineage>
        <taxon>Eukaryota</taxon>
        <taxon>Metazoa</taxon>
        <taxon>Ecdysozoa</taxon>
        <taxon>Nematoda</taxon>
        <taxon>Chromadorea</taxon>
        <taxon>Rhabditida</taxon>
        <taxon>Tylenchina</taxon>
        <taxon>Panagrolaimomorpha</taxon>
        <taxon>Panagrolaimoidea</taxon>
        <taxon>Panagrolaimidae</taxon>
        <taxon>Panagrolaimus</taxon>
    </lineage>
</organism>
<evidence type="ECO:0000256" key="4">
    <source>
        <dbReference type="ARBA" id="ARBA00023136"/>
    </source>
</evidence>
<comment type="subcellular location">
    <subcellularLocation>
        <location evidence="1">Cell outer membrane</location>
        <topology evidence="1">Multi-pass membrane protein</topology>
    </subcellularLocation>
</comment>
<dbReference type="AlphaFoldDB" id="A0A914ZB29"/>
<reference evidence="8" key="1">
    <citation type="submission" date="2022-11" db="UniProtKB">
        <authorList>
            <consortium name="WormBaseParasite"/>
        </authorList>
    </citation>
    <scope>IDENTIFICATION</scope>
</reference>
<keyword evidence="4" id="KW-0472">Membrane</keyword>
<dbReference type="InterPro" id="IPR039426">
    <property type="entry name" value="TonB-dep_rcpt-like"/>
</dbReference>
<dbReference type="WBParaSite" id="PSU_v2.g7458.t1">
    <property type="protein sequence ID" value="PSU_v2.g7458.t1"/>
    <property type="gene ID" value="PSU_v2.g7458"/>
</dbReference>
<sequence length="340" mass="37051">MDTPFSTVSYTEAFIRDRQAKDLTDVISATDPTVFSNGVTGAWSENYAIRGFASSTSDTTFNGLSGMAPYYRTSPEMFERIEVLKGPPPYSTACRRAARSVAASTWCPSVPAISRCYVSVPTSPPMRSSAPTWMWARRLGADKQFGIRFNGAYRDGDGAVGKQSKKVQLGSLALDWRGERARLSADLYSADDRVDGPARGGGLAPGVAIPRPPRGDTLINPDWAYVDSQDKGAMLRGELDISDTLMAYLAYGTSKTDYRYNGSISAQILNPAGDFTTVMGQLAFDIKKQSGDAGLRGSFRTGAVGHQWAANVTHYQHTQNDYGRRSVPGWDWTTNLYNPV</sequence>
<dbReference type="PANTHER" id="PTHR32552">
    <property type="entry name" value="FERRICHROME IRON RECEPTOR-RELATED"/>
    <property type="match status" value="1"/>
</dbReference>
<keyword evidence="2" id="KW-0813">Transport</keyword>
<evidence type="ECO:0000313" key="8">
    <source>
        <dbReference type="WBParaSite" id="PSU_v2.g7458.t1"/>
    </source>
</evidence>
<evidence type="ECO:0000256" key="5">
    <source>
        <dbReference type="ARBA" id="ARBA00023237"/>
    </source>
</evidence>
<protein>
    <submittedName>
        <fullName evidence="8">TonB-dependent receptor plug domain-containing protein</fullName>
    </submittedName>
</protein>
<evidence type="ECO:0000259" key="6">
    <source>
        <dbReference type="Pfam" id="PF07715"/>
    </source>
</evidence>
<evidence type="ECO:0000256" key="2">
    <source>
        <dbReference type="ARBA" id="ARBA00022448"/>
    </source>
</evidence>
<dbReference type="InterPro" id="IPR036942">
    <property type="entry name" value="Beta-barrel_TonB_sf"/>
</dbReference>
<name>A0A914ZB29_9BILA</name>